<evidence type="ECO:0000256" key="12">
    <source>
        <dbReference type="SAM" id="Phobius"/>
    </source>
</evidence>
<feature type="region of interest" description="Disordered" evidence="11">
    <location>
        <begin position="1529"/>
        <end position="1548"/>
    </location>
</feature>
<reference evidence="16 17" key="1">
    <citation type="submission" date="2020-04" db="EMBL/GenBank/DDBJ databases">
        <title>Perkinsus chesapeaki whole genome sequence.</title>
        <authorList>
            <person name="Bogema D.R."/>
        </authorList>
    </citation>
    <scope>NUCLEOTIDE SEQUENCE [LARGE SCALE GENOMIC DNA]</scope>
    <source>
        <strain evidence="16">ATCC PRA-425</strain>
    </source>
</reference>
<feature type="region of interest" description="Disordered" evidence="11">
    <location>
        <begin position="1127"/>
        <end position="1153"/>
    </location>
</feature>
<evidence type="ECO:0000256" key="4">
    <source>
        <dbReference type="ARBA" id="ARBA00022676"/>
    </source>
</evidence>
<organism evidence="16 17">
    <name type="scientific">Perkinsus chesapeaki</name>
    <name type="common">Clam parasite</name>
    <name type="synonym">Perkinsus andrewsi</name>
    <dbReference type="NCBI Taxonomy" id="330153"/>
    <lineage>
        <taxon>Eukaryota</taxon>
        <taxon>Sar</taxon>
        <taxon>Alveolata</taxon>
        <taxon>Perkinsozoa</taxon>
        <taxon>Perkinsea</taxon>
        <taxon>Perkinsida</taxon>
        <taxon>Perkinsidae</taxon>
        <taxon>Perkinsus</taxon>
    </lineage>
</organism>
<evidence type="ECO:0008006" key="18">
    <source>
        <dbReference type="Google" id="ProtNLM"/>
    </source>
</evidence>
<dbReference type="CDD" id="cd00030">
    <property type="entry name" value="C2"/>
    <property type="match status" value="1"/>
</dbReference>
<keyword evidence="8 12" id="KW-1133">Transmembrane helix</keyword>
<dbReference type="GO" id="GO:0000139">
    <property type="term" value="C:Golgi membrane"/>
    <property type="evidence" value="ECO:0007669"/>
    <property type="project" value="UniProtKB-SubCell"/>
</dbReference>
<protein>
    <recommendedName>
        <fullName evidence="18">Extended synaptotagmin-like protein</fullName>
    </recommendedName>
</protein>
<dbReference type="EMBL" id="JAAPAO010000699">
    <property type="protein sequence ID" value="KAF4654848.1"/>
    <property type="molecule type" value="Genomic_DNA"/>
</dbReference>
<sequence>MAFTGRRRYLFVLPIGAALIGSAASASAMDPDVAERVKYLDSNADKCTSMIFGRKATTFGYPVATHANDCMNCDNRMAYVPRTNGTGPRPVYDNIQSLYPRVVTKGRADIYEPLSGQNESMPLGYVPSEGPTHALWESSYPLINSKGLAIGESTTAAKKSLAIQEVFHKDEVTGKEGTALFTIAPLMAIAMERCETARCAINKIGTLAEQYGFAGEEYGSSEAITIIDDTEAWVFEIQGDGKNGAFWVAQRVPDDHVAVVANNVIIKQVKPNKPDEFIYSEGLFEKTKDMGLWDGKGVFDWSKVIGAPLSLPRYAALRQWRVFDRVANSQKVPNRENPSDYPFSVPVDRPVTINEIFDLHRDHYEGTEFDMTKGILAGMYGNPNYEISGALMKEVKGQIPRAISLHRTSYTMVATSEKPFPKVWYALDAPATSVFVPFYSQADAVDPSFGTQYGPALQEFNRSTAFWAFDFVANWMNNNYQNMSEEMVYPKRDELQKWVLQEADRVESKAAKLSDPEEQTAMLNDLQLRVQRRITQEWWKLADELIVRYNDGYYNFPDGRMDFQGSLPQPEWYMRMIGFSDDFYRPGDHYVVPAGPEAYEAAKDGILLTSTPPPAPGYSLWTTLTVTLTTCLVTFWLGTFFGKRHAYRSYSKVHDDYSALEMESYRSASPTRPLPDISPKPSMVDLSSLAPPSGLIKSGTLFKRRPRTGIFSRRWVEVRGGMVIWFKLTDVKEHQTASVRCLAGATIVAAEARPQEEQPHHASEKIGVASLVLDRGRRSRQSRALSMFTVYLAKRPGLKIEPLVFATPKSDDRPQWIRAFLRATSWKYFDRLPLAMGGGAAGVHLQGSKDESSIGTVPRCTTQPGLRLCGLILVDVISAKNLMAADWGGNSDPYVVVEFDNRQCSTRTVYENLNPEYRQILQLPVFHDDPSWSVSFYVYDEDELSADDLLGVATLPLHALKQNTTLVWKLKLRGEKPKVTDKLDRGELLVRTYYRTQRWTQMFSIPADRSRNVCITHRPEFSIDMFKLQVQRLKHFVALCKPVVACVVEVLQWRKPKSTVQFYLAYSVCILFLTDWLLCLTLSGIIYAILRAHPQYPRFYIRYLCPLGLTFLAKDDFDWRHMLDAQGGRSTSPTGGRPSRVSVKDSPPSRVSLLSTSGRASMLERAAMGLEESEDEGDDAASDKEICIHVYECERRKVTAPPMRFSRRRDTGVANMGYDAAAQVIQGFGGALKTFSHEYLKGDEARWYECHPENLTELIPLVGAPSTIMSGIKYSWRIHVQRKESDHYGWQYAKSFSKDRVKKWDPSFQMHKHWVRRRLWKGVVVGEASSADVELTLHDLSEETEDRDQAYKDSEDENNSNAGLLAKYRMVMEEGSKGAVVQIQMAVFDTISKLEQFRNIIAWKVPWMTDIIVVLGILALCLAVMLPQRVVFWLIVSAILVDGYTEYAKRKIHVRRMLSYLQSELQSELRLTPQARRTLSKMATDPNVHVKKFLKEVDPEVLCDIVMAAATQLSRRRIVEIEEEQDLKANKKGAKPKKNVTEEPDWIPLAPKPAVEPKDLEQCENLREVVETLYRKQLGELWWKKPKHFIHPANLIKFHLVDDWDLYQPHSHFRQCSLEPLYTRTLYEFTMTTPSPDEALRDQLIEELSGSLTAPYSDSLYKAKWQNGFDALWLIPHVLWTSNMFLGELTTSAECNSQGLNGLDDTELSMAQDLSTDLLHFLRRYQGPSLSEAYVTSAPGTVLKVRFRPMPGSDPNGCLVRVHCCFLQLTPFPADISQVLSDTTGLLINKQAVSRDDPASAVALVLAQAYTRLRNVISTWAASQPGQLPKSYRDAVEFVRRWAVNRRVYCPEDEPGPYPSPLALAVMVARAWQHVFYAKNYRNAAASAGTVTTTVSDWPWQLTVNTFFQMFSIEWPLGGYEVSSQLPDVLDIHTEAKRAGRGSKAVSSIQAQVRTKNVDEGRVQLSGKLFKTFKSVQQLSGASASPDGNMTDESLALPEPAQPVALLLECPTTSGLSSFDLCNEPPPQYCEKKRQVSSRGKASHTQVLEHASNEAFMEWLPDYPYDQLDVLPVLSPSYPQLNLLIGMTETHRRAFVSEAYRARRMIKDLEGGRCSIPPSLSQKFAVPKSGPFGCWLLVRVMTASTKLIDGFYHVGFRNDDGLIREIEAEHSVRIRPLSPFLTGPVGHAGAQSLAYLAYLDFPAKSNPLWGHGPPEKRLYPEEKEGQLPMHYPRSASEVLIDMKKAVQRYMDSLFQTLAVENVVGFREPVEMGFEEEIEHFANNAAIVVRVVGKEHAVDGKSSLGVRIDDLNRVFGQALVEGRTPEEAPRPWTKYFEDCDALLTVGEPSSSSLPQTSTCRVLYSNSSRLIDPLAIGDYDVLLTTNRSVVPFMERNGNVYYFDPTLYREENIQLLLEKDQLLSVVLPKDFGAQRHLRDLVVNATEIMPDHVFIEGSASYRRMLRRYRFTLLYGGMDDDAFPPRILVEAMAQHTVPLVPVEDMKRVVPFHFHMGEAVWGIYSLELPAAIVMLEDLMTNERKEENVFYRLETQRMTQDVLQYRYNLPLEARLHAHICDEDISLEQGAYGDIVELDVWDAYRNVTLKSLRMFQYIARDLALEAHYFLRVDDDVYLRPIPLLEQIVERRVPVRYLWGFYDYASIVVRDPDDTKDYNDPVRDYTLAERFPLYVRGNIFVASMDLIRMVVDREAEGGLPTAHPDDPAFGTYLFQLADILEGYYRPRYREATQASIGELRELYLPNGSMATSDKQSLEFQIELVSSGNPRRFEPRDVITDSRRNGFANLCHCAPMARSRSNPPPSTPSSSVTEEEDSKPVLPTARPWPANRHVTLFFMAIIGFLLAVGVSSLIRASMMNARLSNVKSQILNIGYTVESEDAAGRNGTDLAQTLRELRDEEHNLSVYANVSRFDANMVRSTLSVDFRERVKNAGDTLAKNLKARGIDAGYHVSTMRMITWLTKYGVQNYMVNRVVELVDFGVDGITPYTKGDSCFQIDALRLAIQFGAEADFDGPQFKEFIALFDECIGTSQAVLRDMGDQKDYATFMLGTSSATYASRGDLIGSLNRAAATGGEINDDQLSLAQLHPGQFARLCSYFVPSGQGTPARYRINPAKATALAMAAVEYQCIYSDLHGLLGTLEALAQPAAAALPMVTADRLGRIVLTRLRHYPVALASEPDVKVRFLSAACRTGIVSPELLSLLRGDGVSPSNLLYCLDVLTALSGLDSIDGCEALVEDLRLQARVLLSTPTHISIETNPVRVLNLFAKAPGGEAQSSQAFLRFIASKRISSSTGKYVQLEDWVELAGNLKLIVGDKNSVLPGYIVRLVLLLVRETFPRLRSLSIEQLTILASGLWTSPI</sequence>
<dbReference type="GO" id="GO:0016805">
    <property type="term" value="F:dipeptidase activity"/>
    <property type="evidence" value="ECO:0007669"/>
    <property type="project" value="InterPro"/>
</dbReference>
<feature type="transmembrane region" description="Helical" evidence="12">
    <location>
        <begin position="618"/>
        <end position="642"/>
    </location>
</feature>
<evidence type="ECO:0000313" key="16">
    <source>
        <dbReference type="EMBL" id="KAF4654848.1"/>
    </source>
</evidence>
<feature type="region of interest" description="Disordered" evidence="11">
    <location>
        <begin position="2805"/>
        <end position="2834"/>
    </location>
</feature>
<feature type="domain" description="PH" evidence="14">
    <location>
        <begin position="694"/>
        <end position="825"/>
    </location>
</feature>
<evidence type="ECO:0000256" key="10">
    <source>
        <dbReference type="ARBA" id="ARBA00023136"/>
    </source>
</evidence>
<proteinExistence type="inferred from homology"/>
<feature type="chain" id="PRO_5029511988" description="Extended synaptotagmin-like protein" evidence="13">
    <location>
        <begin position="29"/>
        <end position="3368"/>
    </location>
</feature>
<evidence type="ECO:0000256" key="2">
    <source>
        <dbReference type="ARBA" id="ARBA00005705"/>
    </source>
</evidence>
<evidence type="ECO:0000259" key="15">
    <source>
        <dbReference type="PROSITE" id="PS50004"/>
    </source>
</evidence>
<accession>A0A7J6L6L8</accession>
<comment type="similarity">
    <text evidence="3">Belongs to the glycosyltransferase 31 family.</text>
</comment>
<dbReference type="InterPro" id="IPR035892">
    <property type="entry name" value="C2_domain_sf"/>
</dbReference>
<dbReference type="Proteomes" id="UP000591131">
    <property type="component" value="Unassembled WGS sequence"/>
</dbReference>
<evidence type="ECO:0000256" key="1">
    <source>
        <dbReference type="ARBA" id="ARBA00004323"/>
    </source>
</evidence>
<keyword evidence="9" id="KW-0333">Golgi apparatus</keyword>
<dbReference type="SUPFAM" id="SSF50729">
    <property type="entry name" value="PH domain-like"/>
    <property type="match status" value="1"/>
</dbReference>
<evidence type="ECO:0000259" key="14">
    <source>
        <dbReference type="PROSITE" id="PS50003"/>
    </source>
</evidence>
<dbReference type="Pfam" id="PF01762">
    <property type="entry name" value="Galactosyl_T"/>
    <property type="match status" value="1"/>
</dbReference>
<dbReference type="InterPro" id="IPR002659">
    <property type="entry name" value="Glyco_trans_31"/>
</dbReference>
<evidence type="ECO:0000256" key="11">
    <source>
        <dbReference type="SAM" id="MobiDB-lite"/>
    </source>
</evidence>
<keyword evidence="10 12" id="KW-0472">Membrane</keyword>
<dbReference type="Pfam" id="PF03577">
    <property type="entry name" value="Peptidase_C69"/>
    <property type="match status" value="1"/>
</dbReference>
<feature type="non-terminal residue" evidence="16">
    <location>
        <position position="1"/>
    </location>
</feature>
<dbReference type="SMART" id="SM00233">
    <property type="entry name" value="PH"/>
    <property type="match status" value="1"/>
</dbReference>
<evidence type="ECO:0000256" key="13">
    <source>
        <dbReference type="SAM" id="SignalP"/>
    </source>
</evidence>
<gene>
    <name evidence="16" type="ORF">FOL47_009719</name>
</gene>
<dbReference type="SUPFAM" id="SSF49562">
    <property type="entry name" value="C2 domain (Calcium/lipid-binding domain, CaLB)"/>
    <property type="match status" value="1"/>
</dbReference>
<dbReference type="OrthoDB" id="417710at2759"/>
<dbReference type="PROSITE" id="PS50003">
    <property type="entry name" value="PH_DOMAIN"/>
    <property type="match status" value="1"/>
</dbReference>
<keyword evidence="5" id="KW-0808">Transferase</keyword>
<keyword evidence="6 12" id="KW-0812">Transmembrane</keyword>
<comment type="similarity">
    <text evidence="2">Belongs to the peptidase C69 family. Secernin subfamily.</text>
</comment>
<feature type="signal peptide" evidence="13">
    <location>
        <begin position="1"/>
        <end position="28"/>
    </location>
</feature>
<comment type="subcellular location">
    <subcellularLocation>
        <location evidence="1">Golgi apparatus membrane</location>
        <topology evidence="1">Single-pass type II membrane protein</topology>
    </subcellularLocation>
</comment>
<feature type="transmembrane region" description="Helical" evidence="12">
    <location>
        <begin position="1063"/>
        <end position="1090"/>
    </location>
</feature>
<keyword evidence="4" id="KW-0328">Glycosyltransferase</keyword>
<dbReference type="InterPro" id="IPR005322">
    <property type="entry name" value="Peptidase_C69"/>
</dbReference>
<dbReference type="PROSITE" id="PS50004">
    <property type="entry name" value="C2"/>
    <property type="match status" value="1"/>
</dbReference>
<feature type="domain" description="C2" evidence="15">
    <location>
        <begin position="853"/>
        <end position="970"/>
    </location>
</feature>
<feature type="transmembrane region" description="Helical" evidence="12">
    <location>
        <begin position="1407"/>
        <end position="1425"/>
    </location>
</feature>
<dbReference type="PANTHER" id="PTHR12994:SF17">
    <property type="entry name" value="LD30995P"/>
    <property type="match status" value="1"/>
</dbReference>
<evidence type="ECO:0000313" key="17">
    <source>
        <dbReference type="Proteomes" id="UP000591131"/>
    </source>
</evidence>
<keyword evidence="17" id="KW-1185">Reference proteome</keyword>
<evidence type="ECO:0000256" key="5">
    <source>
        <dbReference type="ARBA" id="ARBA00022679"/>
    </source>
</evidence>
<keyword evidence="13" id="KW-0732">Signal</keyword>
<dbReference type="SMART" id="SM00239">
    <property type="entry name" value="C2"/>
    <property type="match status" value="1"/>
</dbReference>
<evidence type="ECO:0000256" key="7">
    <source>
        <dbReference type="ARBA" id="ARBA00022968"/>
    </source>
</evidence>
<evidence type="ECO:0000256" key="9">
    <source>
        <dbReference type="ARBA" id="ARBA00023034"/>
    </source>
</evidence>
<evidence type="ECO:0000256" key="8">
    <source>
        <dbReference type="ARBA" id="ARBA00022989"/>
    </source>
</evidence>
<name>A0A7J6L6L8_PERCH</name>
<dbReference type="InterPro" id="IPR001849">
    <property type="entry name" value="PH_domain"/>
</dbReference>
<evidence type="ECO:0000256" key="3">
    <source>
        <dbReference type="ARBA" id="ARBA00008661"/>
    </source>
</evidence>
<dbReference type="GO" id="GO:0016758">
    <property type="term" value="F:hexosyltransferase activity"/>
    <property type="evidence" value="ECO:0007669"/>
    <property type="project" value="InterPro"/>
</dbReference>
<dbReference type="PANTHER" id="PTHR12994">
    <property type="entry name" value="SECERNIN"/>
    <property type="match status" value="1"/>
</dbReference>
<dbReference type="GO" id="GO:0006508">
    <property type="term" value="P:proteolysis"/>
    <property type="evidence" value="ECO:0007669"/>
    <property type="project" value="InterPro"/>
</dbReference>
<feature type="transmembrane region" description="Helical" evidence="12">
    <location>
        <begin position="1431"/>
        <end position="1448"/>
    </location>
</feature>
<dbReference type="Gene3D" id="2.60.40.150">
    <property type="entry name" value="C2 domain"/>
    <property type="match status" value="1"/>
</dbReference>
<dbReference type="InterPro" id="IPR000008">
    <property type="entry name" value="C2_dom"/>
</dbReference>
<dbReference type="Pfam" id="PF00168">
    <property type="entry name" value="C2"/>
    <property type="match status" value="1"/>
</dbReference>
<comment type="caution">
    <text evidence="16">The sequence shown here is derived from an EMBL/GenBank/DDBJ whole genome shotgun (WGS) entry which is preliminary data.</text>
</comment>
<dbReference type="GO" id="GO:0070004">
    <property type="term" value="F:cysteine-type exopeptidase activity"/>
    <property type="evidence" value="ECO:0007669"/>
    <property type="project" value="InterPro"/>
</dbReference>
<evidence type="ECO:0000256" key="6">
    <source>
        <dbReference type="ARBA" id="ARBA00022692"/>
    </source>
</evidence>
<keyword evidence="7" id="KW-0735">Signal-anchor</keyword>